<dbReference type="Gene3D" id="3.30.565.10">
    <property type="entry name" value="Histidine kinase-like ATPase, C-terminal domain"/>
    <property type="match status" value="1"/>
</dbReference>
<comment type="subcellular location">
    <subcellularLocation>
        <location evidence="2">Membrane</location>
        <topology evidence="2">Multi-pass membrane protein</topology>
    </subcellularLocation>
</comment>
<dbReference type="SMART" id="SM00065">
    <property type="entry name" value="GAF"/>
    <property type="match status" value="2"/>
</dbReference>
<dbReference type="EC" id="2.7.13.3" evidence="3"/>
<keyword evidence="12 13" id="KW-0472">Membrane</keyword>
<evidence type="ECO:0000313" key="16">
    <source>
        <dbReference type="EMBL" id="MFD1523637.1"/>
    </source>
</evidence>
<keyword evidence="7" id="KW-0547">Nucleotide-binding</keyword>
<evidence type="ECO:0000256" key="6">
    <source>
        <dbReference type="ARBA" id="ARBA00022692"/>
    </source>
</evidence>
<dbReference type="PANTHER" id="PTHR24421">
    <property type="entry name" value="NITRATE/NITRITE SENSOR PROTEIN NARX-RELATED"/>
    <property type="match status" value="1"/>
</dbReference>
<dbReference type="GO" id="GO:0016301">
    <property type="term" value="F:kinase activity"/>
    <property type="evidence" value="ECO:0007669"/>
    <property type="project" value="UniProtKB-KW"/>
</dbReference>
<dbReference type="Pfam" id="PF01590">
    <property type="entry name" value="GAF"/>
    <property type="match status" value="2"/>
</dbReference>
<evidence type="ECO:0000256" key="7">
    <source>
        <dbReference type="ARBA" id="ARBA00022741"/>
    </source>
</evidence>
<reference evidence="17" key="1">
    <citation type="journal article" date="2019" name="Int. J. Syst. Evol. Microbiol.">
        <title>The Global Catalogue of Microorganisms (GCM) 10K type strain sequencing project: providing services to taxonomists for standard genome sequencing and annotation.</title>
        <authorList>
            <consortium name="The Broad Institute Genomics Platform"/>
            <consortium name="The Broad Institute Genome Sequencing Center for Infectious Disease"/>
            <person name="Wu L."/>
            <person name="Ma J."/>
        </authorList>
    </citation>
    <scope>NUCLEOTIDE SEQUENCE [LARGE SCALE GENOMIC DNA]</scope>
    <source>
        <strain evidence="17">CCM 7043</strain>
    </source>
</reference>
<dbReference type="SMART" id="SM00387">
    <property type="entry name" value="HATPase_c"/>
    <property type="match status" value="1"/>
</dbReference>
<feature type="transmembrane region" description="Helical" evidence="13">
    <location>
        <begin position="91"/>
        <end position="110"/>
    </location>
</feature>
<dbReference type="Pfam" id="PF13493">
    <property type="entry name" value="DUF4118"/>
    <property type="match status" value="1"/>
</dbReference>
<evidence type="ECO:0000256" key="12">
    <source>
        <dbReference type="ARBA" id="ARBA00023136"/>
    </source>
</evidence>
<comment type="caution">
    <text evidence="16">The sequence shown here is derived from an EMBL/GenBank/DDBJ whole genome shotgun (WGS) entry which is preliminary data.</text>
</comment>
<dbReference type="InterPro" id="IPR003594">
    <property type="entry name" value="HATPase_dom"/>
</dbReference>
<keyword evidence="11" id="KW-0902">Two-component regulatory system</keyword>
<dbReference type="Proteomes" id="UP001597114">
    <property type="component" value="Unassembled WGS sequence"/>
</dbReference>
<evidence type="ECO:0000256" key="5">
    <source>
        <dbReference type="ARBA" id="ARBA00022679"/>
    </source>
</evidence>
<evidence type="ECO:0000256" key="3">
    <source>
        <dbReference type="ARBA" id="ARBA00012438"/>
    </source>
</evidence>
<evidence type="ECO:0000256" key="4">
    <source>
        <dbReference type="ARBA" id="ARBA00022553"/>
    </source>
</evidence>
<evidence type="ECO:0000256" key="8">
    <source>
        <dbReference type="ARBA" id="ARBA00022777"/>
    </source>
</evidence>
<dbReference type="InterPro" id="IPR050482">
    <property type="entry name" value="Sensor_HK_TwoCompSys"/>
</dbReference>
<dbReference type="InterPro" id="IPR029016">
    <property type="entry name" value="GAF-like_dom_sf"/>
</dbReference>
<proteinExistence type="predicted"/>
<keyword evidence="17" id="KW-1185">Reference proteome</keyword>
<evidence type="ECO:0000313" key="17">
    <source>
        <dbReference type="Proteomes" id="UP001597114"/>
    </source>
</evidence>
<keyword evidence="4" id="KW-0597">Phosphoprotein</keyword>
<dbReference type="SUPFAM" id="SSF55874">
    <property type="entry name" value="ATPase domain of HSP90 chaperone/DNA topoisomerase II/histidine kinase"/>
    <property type="match status" value="1"/>
</dbReference>
<organism evidence="16 17">
    <name type="scientific">Pseudonocardia yunnanensis</name>
    <dbReference type="NCBI Taxonomy" id="58107"/>
    <lineage>
        <taxon>Bacteria</taxon>
        <taxon>Bacillati</taxon>
        <taxon>Actinomycetota</taxon>
        <taxon>Actinomycetes</taxon>
        <taxon>Pseudonocardiales</taxon>
        <taxon>Pseudonocardiaceae</taxon>
        <taxon>Pseudonocardia</taxon>
    </lineage>
</organism>
<evidence type="ECO:0000256" key="10">
    <source>
        <dbReference type="ARBA" id="ARBA00022989"/>
    </source>
</evidence>
<feature type="domain" description="GAF" evidence="14">
    <location>
        <begin position="141"/>
        <end position="288"/>
    </location>
</feature>
<feature type="domain" description="Histidine kinase/HSP90-like ATPase" evidence="15">
    <location>
        <begin position="568"/>
        <end position="658"/>
    </location>
</feature>
<evidence type="ECO:0000256" key="1">
    <source>
        <dbReference type="ARBA" id="ARBA00000085"/>
    </source>
</evidence>
<keyword evidence="10 13" id="KW-1133">Transmembrane helix</keyword>
<feature type="transmembrane region" description="Helical" evidence="13">
    <location>
        <begin position="14"/>
        <end position="34"/>
    </location>
</feature>
<keyword evidence="9" id="KW-0067">ATP-binding</keyword>
<name>A0ABW4F9L0_9PSEU</name>
<dbReference type="InterPro" id="IPR025201">
    <property type="entry name" value="KdpD_TM"/>
</dbReference>
<dbReference type="PANTHER" id="PTHR24421:SF10">
    <property type="entry name" value="NITRATE_NITRITE SENSOR PROTEIN NARQ"/>
    <property type="match status" value="1"/>
</dbReference>
<dbReference type="Pfam" id="PF02518">
    <property type="entry name" value="HATPase_c"/>
    <property type="match status" value="1"/>
</dbReference>
<evidence type="ECO:0000256" key="13">
    <source>
        <dbReference type="SAM" id="Phobius"/>
    </source>
</evidence>
<feature type="domain" description="GAF" evidence="14">
    <location>
        <begin position="309"/>
        <end position="455"/>
    </location>
</feature>
<keyword evidence="6 13" id="KW-0812">Transmembrane</keyword>
<dbReference type="Gene3D" id="3.30.450.40">
    <property type="match status" value="2"/>
</dbReference>
<dbReference type="Gene3D" id="1.20.5.1930">
    <property type="match status" value="1"/>
</dbReference>
<dbReference type="Gene3D" id="1.20.120.620">
    <property type="entry name" value="Backbone structure of the membrane domain of e. Coli histidine kinase receptor kdpd"/>
    <property type="match status" value="1"/>
</dbReference>
<dbReference type="RefSeq" id="WP_344722984.1">
    <property type="nucleotide sequence ID" value="NZ_BAAAUS010000016.1"/>
</dbReference>
<keyword evidence="5" id="KW-0808">Transferase</keyword>
<feature type="transmembrane region" description="Helical" evidence="13">
    <location>
        <begin position="46"/>
        <end position="79"/>
    </location>
</feature>
<evidence type="ECO:0000259" key="14">
    <source>
        <dbReference type="SMART" id="SM00065"/>
    </source>
</evidence>
<dbReference type="EMBL" id="JBHUCO010000068">
    <property type="protein sequence ID" value="MFD1523637.1"/>
    <property type="molecule type" value="Genomic_DNA"/>
</dbReference>
<dbReference type="InterPro" id="IPR011712">
    <property type="entry name" value="Sig_transdc_His_kin_sub3_dim/P"/>
</dbReference>
<dbReference type="InterPro" id="IPR003018">
    <property type="entry name" value="GAF"/>
</dbReference>
<evidence type="ECO:0000259" key="15">
    <source>
        <dbReference type="SMART" id="SM00387"/>
    </source>
</evidence>
<evidence type="ECO:0000256" key="11">
    <source>
        <dbReference type="ARBA" id="ARBA00023012"/>
    </source>
</evidence>
<sequence>MAHVRIRPSVLRRLSGLLVGVVLVAAISALIEVLDEHVPVLSLLVLYLLAVLPVALLWGSTAAVAVAVISAGAYVLLFLKPARIRADDPQTLLPLVIFLITAVVVGQLAARAQRQARESARLTEEQSALRRVATLVAQASPQSEVFEAVTREVGLLCGADLARLERYEDDGTVTGVAAWSRVPVRLAVGTRFALDGLSIAARIRESGGPARVDGFTGATGPIAEEARRLRIRSSVGSPIVVAGHLWGVIAASTRSHIPFPVNTEAQMADFTELVVTTIENAQGRAEIGELLDNQAALRRVATLVARGAPTAEVVAEVGEEVGRVLGAEATMIVRLDPDGLVTVVGSTGVHGERLAEGTRWKIEPPHALATALATGKPAILDDISEVPGDFAAAIRDTGIRSAIGIPIVVGGKSWGALAIATRNAHFPVGTEHRMVAFTELVAIAVADAESAAELAASRARVVAASDEARRKIERNLHDGAQQRLVTLGLELSLLQGSVPRDLDELRFGIGRIAAELAEVLDELREMSRGIHPAVLSEGGLGSALRALGRRSTVLVELDVRTQARFREPVEVAAYYVVSEALTNMTKHADASRVTILLEERYGSLWLEVQDDGVGGADPTRGSGLVGIRDRVEALGGTFEVNSPAGEGTLVQVTLPLLPW</sequence>
<accession>A0ABW4F9L0</accession>
<comment type="catalytic activity">
    <reaction evidence="1">
        <text>ATP + protein L-histidine = ADP + protein N-phospho-L-histidine.</text>
        <dbReference type="EC" id="2.7.13.3"/>
    </reaction>
</comment>
<dbReference type="SUPFAM" id="SSF55781">
    <property type="entry name" value="GAF domain-like"/>
    <property type="match status" value="2"/>
</dbReference>
<keyword evidence="8 16" id="KW-0418">Kinase</keyword>
<gene>
    <name evidence="16" type="ORF">ACFSJD_39565</name>
</gene>
<protein>
    <recommendedName>
        <fullName evidence="3">histidine kinase</fullName>
        <ecNumber evidence="3">2.7.13.3</ecNumber>
    </recommendedName>
</protein>
<dbReference type="Pfam" id="PF07730">
    <property type="entry name" value="HisKA_3"/>
    <property type="match status" value="1"/>
</dbReference>
<dbReference type="InterPro" id="IPR036890">
    <property type="entry name" value="HATPase_C_sf"/>
</dbReference>
<dbReference type="InterPro" id="IPR038318">
    <property type="entry name" value="KdpD_sf"/>
</dbReference>
<dbReference type="CDD" id="cd16917">
    <property type="entry name" value="HATPase_UhpB-NarQ-NarX-like"/>
    <property type="match status" value="1"/>
</dbReference>
<evidence type="ECO:0000256" key="9">
    <source>
        <dbReference type="ARBA" id="ARBA00022840"/>
    </source>
</evidence>
<evidence type="ECO:0000256" key="2">
    <source>
        <dbReference type="ARBA" id="ARBA00004141"/>
    </source>
</evidence>